<keyword evidence="5" id="KW-0028">Amino-acid biosynthesis</keyword>
<evidence type="ECO:0000259" key="8">
    <source>
        <dbReference type="Pfam" id="PF08501"/>
    </source>
</evidence>
<dbReference type="SUPFAM" id="SSF53223">
    <property type="entry name" value="Aminoacid dehydrogenase-like, N-terminal domain"/>
    <property type="match status" value="1"/>
</dbReference>
<evidence type="ECO:0000313" key="9">
    <source>
        <dbReference type="EMBL" id="MDF3839291.1"/>
    </source>
</evidence>
<feature type="domain" description="Quinate/shikimate 5-dehydrogenase/glutamyl-tRNA reductase" evidence="7">
    <location>
        <begin position="123"/>
        <end position="198"/>
    </location>
</feature>
<keyword evidence="3" id="KW-0521">NADP</keyword>
<protein>
    <recommendedName>
        <fullName evidence="2">shikimate dehydrogenase (NADP(+))</fullName>
        <ecNumber evidence="2">1.1.1.25</ecNumber>
    </recommendedName>
</protein>
<dbReference type="PANTHER" id="PTHR21089">
    <property type="entry name" value="SHIKIMATE DEHYDROGENASE"/>
    <property type="match status" value="1"/>
</dbReference>
<sequence>MQIDGNTQLVGIVAAPIAHVRTPQLFNASVARQGLNAVCVPFHVDAAQLPAFLAGAPAAQNLQGLVVTIPHKETVVAACGELTDTARLVGSVNAMRFNREKGIWTGGNFDGDGFVAGLRERGHSLAGKRVLQLGAGGAGKSMAYAIARENPAELVIYNRSAGKAAELVASLKAALPSVSIRVGDDNPAGFDVVVNATALGLRDTDATPVPAQQLDAGTLVCEAVVRDGDTPLLKAARERGCTVHHGQWMLYGQIVEIARFLGVPLAPEFVERILGPDGE</sequence>
<dbReference type="PANTHER" id="PTHR21089:SF1">
    <property type="entry name" value="BIFUNCTIONAL 3-DEHYDROQUINATE DEHYDRATASE_SHIKIMATE DEHYDROGENASE, CHLOROPLASTIC"/>
    <property type="match status" value="1"/>
</dbReference>
<evidence type="ECO:0000256" key="3">
    <source>
        <dbReference type="ARBA" id="ARBA00022857"/>
    </source>
</evidence>
<evidence type="ECO:0000256" key="5">
    <source>
        <dbReference type="ARBA" id="ARBA00023141"/>
    </source>
</evidence>
<keyword evidence="10" id="KW-1185">Reference proteome</keyword>
<dbReference type="InterPro" id="IPR046346">
    <property type="entry name" value="Aminoacid_DH-like_N_sf"/>
</dbReference>
<dbReference type="Gene3D" id="3.40.50.720">
    <property type="entry name" value="NAD(P)-binding Rossmann-like Domain"/>
    <property type="match status" value="1"/>
</dbReference>
<dbReference type="EMBL" id="JARJLM010000670">
    <property type="protein sequence ID" value="MDF3839291.1"/>
    <property type="molecule type" value="Genomic_DNA"/>
</dbReference>
<evidence type="ECO:0000256" key="1">
    <source>
        <dbReference type="ARBA" id="ARBA00004871"/>
    </source>
</evidence>
<dbReference type="Gene3D" id="3.40.50.10860">
    <property type="entry name" value="Leucine Dehydrogenase, chain A, domain 1"/>
    <property type="match status" value="1"/>
</dbReference>
<gene>
    <name evidence="9" type="ORF">P3W85_41100</name>
</gene>
<dbReference type="SUPFAM" id="SSF51735">
    <property type="entry name" value="NAD(P)-binding Rossmann-fold domains"/>
    <property type="match status" value="1"/>
</dbReference>
<dbReference type="InterPro" id="IPR013708">
    <property type="entry name" value="Shikimate_DH-bd_N"/>
</dbReference>
<feature type="domain" description="Shikimate dehydrogenase substrate binding N-terminal" evidence="8">
    <location>
        <begin position="12"/>
        <end position="94"/>
    </location>
</feature>
<evidence type="ECO:0000256" key="2">
    <source>
        <dbReference type="ARBA" id="ARBA00012962"/>
    </source>
</evidence>
<keyword evidence="5" id="KW-0057">Aromatic amino acid biosynthesis</keyword>
<dbReference type="InterPro" id="IPR036291">
    <property type="entry name" value="NAD(P)-bd_dom_sf"/>
</dbReference>
<dbReference type="InterPro" id="IPR022893">
    <property type="entry name" value="Shikimate_DH_fam"/>
</dbReference>
<dbReference type="Proteomes" id="UP001216674">
    <property type="component" value="Unassembled WGS sequence"/>
</dbReference>
<dbReference type="RefSeq" id="WP_276269041.1">
    <property type="nucleotide sequence ID" value="NZ_JARJLM010000670.1"/>
</dbReference>
<evidence type="ECO:0000259" key="7">
    <source>
        <dbReference type="Pfam" id="PF01488"/>
    </source>
</evidence>
<dbReference type="CDD" id="cd01065">
    <property type="entry name" value="NAD_bind_Shikimate_DH"/>
    <property type="match status" value="1"/>
</dbReference>
<dbReference type="InterPro" id="IPR006151">
    <property type="entry name" value="Shikm_DH/Glu-tRNA_Rdtase"/>
</dbReference>
<accession>A0ABT6B5N4</accession>
<evidence type="ECO:0000256" key="6">
    <source>
        <dbReference type="ARBA" id="ARBA00049442"/>
    </source>
</evidence>
<comment type="pathway">
    <text evidence="1">Metabolic intermediate biosynthesis; chorismate biosynthesis; chorismate from D-erythrose 4-phosphate and phosphoenolpyruvate: step 4/7.</text>
</comment>
<dbReference type="EC" id="1.1.1.25" evidence="2"/>
<keyword evidence="4" id="KW-0560">Oxidoreductase</keyword>
<name>A0ABT6B5N4_9BURK</name>
<organism evidence="9 10">
    <name type="scientific">Cupriavidus basilensis</name>
    <dbReference type="NCBI Taxonomy" id="68895"/>
    <lineage>
        <taxon>Bacteria</taxon>
        <taxon>Pseudomonadati</taxon>
        <taxon>Pseudomonadota</taxon>
        <taxon>Betaproteobacteria</taxon>
        <taxon>Burkholderiales</taxon>
        <taxon>Burkholderiaceae</taxon>
        <taxon>Cupriavidus</taxon>
    </lineage>
</organism>
<reference evidence="9 10" key="1">
    <citation type="submission" date="2023-03" db="EMBL/GenBank/DDBJ databases">
        <title>Draft assemblies of triclosan tolerant bacteria isolated from returned activated sludge.</title>
        <authorList>
            <person name="Van Hamelsveld S."/>
        </authorList>
    </citation>
    <scope>NUCLEOTIDE SEQUENCE [LARGE SCALE GENOMIC DNA]</scope>
    <source>
        <strain evidence="9 10">GW210010_S58</strain>
    </source>
</reference>
<comment type="caution">
    <text evidence="9">The sequence shown here is derived from an EMBL/GenBank/DDBJ whole genome shotgun (WGS) entry which is preliminary data.</text>
</comment>
<proteinExistence type="predicted"/>
<dbReference type="Pfam" id="PF01488">
    <property type="entry name" value="Shikimate_DH"/>
    <property type="match status" value="1"/>
</dbReference>
<dbReference type="Pfam" id="PF08501">
    <property type="entry name" value="Shikimate_dh_N"/>
    <property type="match status" value="1"/>
</dbReference>
<comment type="catalytic activity">
    <reaction evidence="6">
        <text>shikimate + NADP(+) = 3-dehydroshikimate + NADPH + H(+)</text>
        <dbReference type="Rhea" id="RHEA:17737"/>
        <dbReference type="ChEBI" id="CHEBI:15378"/>
        <dbReference type="ChEBI" id="CHEBI:16630"/>
        <dbReference type="ChEBI" id="CHEBI:36208"/>
        <dbReference type="ChEBI" id="CHEBI:57783"/>
        <dbReference type="ChEBI" id="CHEBI:58349"/>
        <dbReference type="EC" id="1.1.1.25"/>
    </reaction>
</comment>
<evidence type="ECO:0000313" key="10">
    <source>
        <dbReference type="Proteomes" id="UP001216674"/>
    </source>
</evidence>
<evidence type="ECO:0000256" key="4">
    <source>
        <dbReference type="ARBA" id="ARBA00023002"/>
    </source>
</evidence>